<accession>A0A7J8EF05</accession>
<dbReference type="AlphaFoldDB" id="A0A7J8EF05"/>
<reference evidence="2 3" key="1">
    <citation type="journal article" date="2020" name="Nature">
        <title>Six reference-quality genomes reveal evolution of bat adaptations.</title>
        <authorList>
            <person name="Jebb D."/>
            <person name="Huang Z."/>
            <person name="Pippel M."/>
            <person name="Hughes G.M."/>
            <person name="Lavrichenko K."/>
            <person name="Devanna P."/>
            <person name="Winkler S."/>
            <person name="Jermiin L.S."/>
            <person name="Skirmuntt E.C."/>
            <person name="Katzourakis A."/>
            <person name="Burkitt-Gray L."/>
            <person name="Ray D.A."/>
            <person name="Sullivan K.A.M."/>
            <person name="Roscito J.G."/>
            <person name="Kirilenko B.M."/>
            <person name="Davalos L.M."/>
            <person name="Corthals A.P."/>
            <person name="Power M.L."/>
            <person name="Jones G."/>
            <person name="Ransome R.D."/>
            <person name="Dechmann D.K.N."/>
            <person name="Locatelli A.G."/>
            <person name="Puechmaille S.J."/>
            <person name="Fedrigo O."/>
            <person name="Jarvis E.D."/>
            <person name="Hiller M."/>
            <person name="Vernes S.C."/>
            <person name="Myers E.W."/>
            <person name="Teeling E.C."/>
        </authorList>
    </citation>
    <scope>NUCLEOTIDE SEQUENCE [LARGE SCALE GENOMIC DNA]</scope>
    <source>
        <strain evidence="2">MMolMol1</strain>
        <tissue evidence="2">Muscle</tissue>
    </source>
</reference>
<feature type="region of interest" description="Disordered" evidence="1">
    <location>
        <begin position="100"/>
        <end position="133"/>
    </location>
</feature>
<name>A0A7J8EF05_MOLMO</name>
<evidence type="ECO:0000313" key="2">
    <source>
        <dbReference type="EMBL" id="KAF6433906.1"/>
    </source>
</evidence>
<keyword evidence="3" id="KW-1185">Reference proteome</keyword>
<organism evidence="2 3">
    <name type="scientific">Molossus molossus</name>
    <name type="common">Pallas' mastiff bat</name>
    <name type="synonym">Vespertilio molossus</name>
    <dbReference type="NCBI Taxonomy" id="27622"/>
    <lineage>
        <taxon>Eukaryota</taxon>
        <taxon>Metazoa</taxon>
        <taxon>Chordata</taxon>
        <taxon>Craniata</taxon>
        <taxon>Vertebrata</taxon>
        <taxon>Euteleostomi</taxon>
        <taxon>Mammalia</taxon>
        <taxon>Eutheria</taxon>
        <taxon>Laurasiatheria</taxon>
        <taxon>Chiroptera</taxon>
        <taxon>Yangochiroptera</taxon>
        <taxon>Molossidae</taxon>
        <taxon>Molossus</taxon>
    </lineage>
</organism>
<gene>
    <name evidence="2" type="ORF">HJG59_008951</name>
</gene>
<comment type="caution">
    <text evidence="2">The sequence shown here is derived from an EMBL/GenBank/DDBJ whole genome shotgun (WGS) entry which is preliminary data.</text>
</comment>
<protein>
    <submittedName>
        <fullName evidence="2">Uncharacterized protein</fullName>
    </submittedName>
</protein>
<dbReference type="Proteomes" id="UP000550707">
    <property type="component" value="Unassembled WGS sequence"/>
</dbReference>
<evidence type="ECO:0000256" key="1">
    <source>
        <dbReference type="SAM" id="MobiDB-lite"/>
    </source>
</evidence>
<evidence type="ECO:0000313" key="3">
    <source>
        <dbReference type="Proteomes" id="UP000550707"/>
    </source>
</evidence>
<dbReference type="InParanoid" id="A0A7J8EF05"/>
<feature type="compositionally biased region" description="Basic and acidic residues" evidence="1">
    <location>
        <begin position="122"/>
        <end position="133"/>
    </location>
</feature>
<sequence>MSVNFHLAVLRMRPCLHTDEVAATASELQAGAEAARRAEPARSEEPSWSPCLITSLRAVWPQWPPGHRGVWGAGHTAMPGKVRILSGSVKGRGFWGGHERAVPRQQEWEPGEGVGGCAEVRLGGERQEMPGRT</sequence>
<proteinExistence type="predicted"/>
<dbReference type="EMBL" id="JACASF010000014">
    <property type="protein sequence ID" value="KAF6433906.1"/>
    <property type="molecule type" value="Genomic_DNA"/>
</dbReference>